<proteinExistence type="predicted"/>
<protein>
    <recommendedName>
        <fullName evidence="1">DUF6291 domain-containing protein</fullName>
    </recommendedName>
</protein>
<feature type="domain" description="DUF6291" evidence="1">
    <location>
        <begin position="4"/>
        <end position="81"/>
    </location>
</feature>
<dbReference type="InterPro" id="IPR046258">
    <property type="entry name" value="DUF6291"/>
</dbReference>
<evidence type="ECO:0000259" key="1">
    <source>
        <dbReference type="Pfam" id="PF19808"/>
    </source>
</evidence>
<gene>
    <name evidence="2" type="ORF">MM415B00808_0003</name>
</gene>
<reference evidence="2" key="1">
    <citation type="submission" date="2020-03" db="EMBL/GenBank/DDBJ databases">
        <title>The deep terrestrial virosphere.</title>
        <authorList>
            <person name="Holmfeldt K."/>
            <person name="Nilsson E."/>
            <person name="Simone D."/>
            <person name="Lopez-Fernandez M."/>
            <person name="Wu X."/>
            <person name="de Brujin I."/>
            <person name="Lundin D."/>
            <person name="Andersson A."/>
            <person name="Bertilsson S."/>
            <person name="Dopson M."/>
        </authorList>
    </citation>
    <scope>NUCLEOTIDE SEQUENCE</scope>
    <source>
        <strain evidence="2">MM415B00808</strain>
    </source>
</reference>
<evidence type="ECO:0000313" key="2">
    <source>
        <dbReference type="EMBL" id="QJA62218.1"/>
    </source>
</evidence>
<dbReference type="AlphaFoldDB" id="A0A6M3IY07"/>
<organism evidence="2">
    <name type="scientific">viral metagenome</name>
    <dbReference type="NCBI Taxonomy" id="1070528"/>
    <lineage>
        <taxon>unclassified sequences</taxon>
        <taxon>metagenomes</taxon>
        <taxon>organismal metagenomes</taxon>
    </lineage>
</organism>
<sequence length="211" mass="24229">MKESFLIYKSFYDPIKGLSNEQLGRLFRALFDYQLHNTKCTDNDILMAFSFFINQFRVDDNKYKKIVEKRREIGKKGGLAKASKSKQKLALLSKPAYNVNENVNVNENENVNVKKEIYKEKKLSFAEFVLMTKTEHDALIAKYGKSQTEQMIEMLDNYKGSSGKKYKSDYRAILSWVVAKAAQAPKDKLNKSIAAVDKWLASTQKGVIDVE</sequence>
<dbReference type="Pfam" id="PF19808">
    <property type="entry name" value="DUF6291"/>
    <property type="match status" value="1"/>
</dbReference>
<dbReference type="EMBL" id="MT141465">
    <property type="protein sequence ID" value="QJA62218.1"/>
    <property type="molecule type" value="Genomic_DNA"/>
</dbReference>
<accession>A0A6M3IY07</accession>
<name>A0A6M3IY07_9ZZZZ</name>